<feature type="region of interest" description="Disordered" evidence="1">
    <location>
        <begin position="1"/>
        <end position="23"/>
    </location>
</feature>
<reference evidence="2" key="1">
    <citation type="journal article" date="2020" name="Nature">
        <title>Giant virus diversity and host interactions through global metagenomics.</title>
        <authorList>
            <person name="Schulz F."/>
            <person name="Roux S."/>
            <person name="Paez-Espino D."/>
            <person name="Jungbluth S."/>
            <person name="Walsh D.A."/>
            <person name="Denef V.J."/>
            <person name="McMahon K.D."/>
            <person name="Konstantinidis K.T."/>
            <person name="Eloe-Fadrosh E.A."/>
            <person name="Kyrpides N.C."/>
            <person name="Woyke T."/>
        </authorList>
    </citation>
    <scope>NUCLEOTIDE SEQUENCE</scope>
    <source>
        <strain evidence="2">GVMAG-M-3300009068-24</strain>
    </source>
</reference>
<dbReference type="EMBL" id="MN738881">
    <property type="protein sequence ID" value="QHT29704.1"/>
    <property type="molecule type" value="Genomic_DNA"/>
</dbReference>
<organism evidence="2">
    <name type="scientific">viral metagenome</name>
    <dbReference type="NCBI Taxonomy" id="1070528"/>
    <lineage>
        <taxon>unclassified sequences</taxon>
        <taxon>metagenomes</taxon>
        <taxon>organismal metagenomes</taxon>
    </lineage>
</organism>
<dbReference type="AlphaFoldDB" id="A0A6C0EKK1"/>
<name>A0A6C0EKK1_9ZZZZ</name>
<evidence type="ECO:0000313" key="2">
    <source>
        <dbReference type="EMBL" id="QHT29704.1"/>
    </source>
</evidence>
<accession>A0A6C0EKK1</accession>
<evidence type="ECO:0000256" key="1">
    <source>
        <dbReference type="SAM" id="MobiDB-lite"/>
    </source>
</evidence>
<sequence length="102" mass="11659">MSTKRRVPQGLKRSSRKTWDLDGDQGASAYTFLRKHGRSVKPGHAIHVHTANQMGERRYLVTSNIRGKKTLKETYNPLIHLGYGGQARRTMKKRGRRNTKTA</sequence>
<proteinExistence type="predicted"/>
<protein>
    <submittedName>
        <fullName evidence="2">Uncharacterized protein</fullName>
    </submittedName>
</protein>